<dbReference type="InterPro" id="IPR000835">
    <property type="entry name" value="HTH_MarR-typ"/>
</dbReference>
<dbReference type="GO" id="GO:0003677">
    <property type="term" value="F:DNA binding"/>
    <property type="evidence" value="ECO:0007669"/>
    <property type="project" value="UniProtKB-KW"/>
</dbReference>
<dbReference type="RefSeq" id="WP_085883775.1">
    <property type="nucleotide sequence ID" value="NZ_FWFR01000002.1"/>
</dbReference>
<evidence type="ECO:0000313" key="3">
    <source>
        <dbReference type="Proteomes" id="UP000193200"/>
    </source>
</evidence>
<name>A0A1Y5T560_9PROT</name>
<dbReference type="Gene3D" id="1.10.10.10">
    <property type="entry name" value="Winged helix-like DNA-binding domain superfamily/Winged helix DNA-binding domain"/>
    <property type="match status" value="1"/>
</dbReference>
<dbReference type="PANTHER" id="PTHR33164">
    <property type="entry name" value="TRANSCRIPTIONAL REGULATOR, MARR FAMILY"/>
    <property type="match status" value="1"/>
</dbReference>
<dbReference type="InterPro" id="IPR036388">
    <property type="entry name" value="WH-like_DNA-bd_sf"/>
</dbReference>
<evidence type="ECO:0000259" key="1">
    <source>
        <dbReference type="PROSITE" id="PS50995"/>
    </source>
</evidence>
<dbReference type="PROSITE" id="PS50995">
    <property type="entry name" value="HTH_MARR_2"/>
    <property type="match status" value="1"/>
</dbReference>
<dbReference type="SUPFAM" id="SSF46785">
    <property type="entry name" value="Winged helix' DNA-binding domain"/>
    <property type="match status" value="1"/>
</dbReference>
<dbReference type="OrthoDB" id="5522755at2"/>
<dbReference type="EMBL" id="FWFR01000002">
    <property type="protein sequence ID" value="SLN56023.1"/>
    <property type="molecule type" value="Genomic_DNA"/>
</dbReference>
<dbReference type="GO" id="GO:0003700">
    <property type="term" value="F:DNA-binding transcription factor activity"/>
    <property type="evidence" value="ECO:0007669"/>
    <property type="project" value="InterPro"/>
</dbReference>
<dbReference type="PANTHER" id="PTHR33164:SF89">
    <property type="entry name" value="MARR FAMILY REGULATORY PROTEIN"/>
    <property type="match status" value="1"/>
</dbReference>
<sequence length="168" mass="18925">MPVASSKSVSESGIASLLEHLSRMIHSEGHTAGLYPAQWTALRYFARADQPSRTTAELSRFQGMRIGPVARTVRTLVEKGYLERRPNPRSKRADFLEVTPDGRALLEDDPLNNLASLLEQIPADEKRTFAEVLERIILLMFQTGEGLIVDEQDDSAKRRRPQPERRAS</sequence>
<dbReference type="InterPro" id="IPR039422">
    <property type="entry name" value="MarR/SlyA-like"/>
</dbReference>
<dbReference type="GO" id="GO:0006950">
    <property type="term" value="P:response to stress"/>
    <property type="evidence" value="ECO:0007669"/>
    <property type="project" value="TreeGrafter"/>
</dbReference>
<protein>
    <submittedName>
        <fullName evidence="2">DNA-binding transcriptional repressor MarR</fullName>
    </submittedName>
</protein>
<reference evidence="2 3" key="1">
    <citation type="submission" date="2017-03" db="EMBL/GenBank/DDBJ databases">
        <authorList>
            <person name="Afonso C.L."/>
            <person name="Miller P.J."/>
            <person name="Scott M.A."/>
            <person name="Spackman E."/>
            <person name="Goraichik I."/>
            <person name="Dimitrov K.M."/>
            <person name="Suarez D.L."/>
            <person name="Swayne D.E."/>
        </authorList>
    </citation>
    <scope>NUCLEOTIDE SEQUENCE [LARGE SCALE GENOMIC DNA]</scope>
    <source>
        <strain evidence="2 3">CECT 7691</strain>
    </source>
</reference>
<organism evidence="2 3">
    <name type="scientific">Oceanibacterium hippocampi</name>
    <dbReference type="NCBI Taxonomy" id="745714"/>
    <lineage>
        <taxon>Bacteria</taxon>
        <taxon>Pseudomonadati</taxon>
        <taxon>Pseudomonadota</taxon>
        <taxon>Alphaproteobacteria</taxon>
        <taxon>Sneathiellales</taxon>
        <taxon>Sneathiellaceae</taxon>
        <taxon>Oceanibacterium</taxon>
    </lineage>
</organism>
<keyword evidence="2" id="KW-0238">DNA-binding</keyword>
<accession>A0A1Y5T560</accession>
<proteinExistence type="predicted"/>
<dbReference type="Pfam" id="PF12802">
    <property type="entry name" value="MarR_2"/>
    <property type="match status" value="1"/>
</dbReference>
<dbReference type="SMART" id="SM00347">
    <property type="entry name" value="HTH_MARR"/>
    <property type="match status" value="1"/>
</dbReference>
<dbReference type="InterPro" id="IPR036390">
    <property type="entry name" value="WH_DNA-bd_sf"/>
</dbReference>
<keyword evidence="3" id="KW-1185">Reference proteome</keyword>
<dbReference type="AlphaFoldDB" id="A0A1Y5T560"/>
<feature type="domain" description="HTH marR-type" evidence="1">
    <location>
        <begin position="11"/>
        <end position="138"/>
    </location>
</feature>
<evidence type="ECO:0000313" key="2">
    <source>
        <dbReference type="EMBL" id="SLN56023.1"/>
    </source>
</evidence>
<dbReference type="Proteomes" id="UP000193200">
    <property type="component" value="Unassembled WGS sequence"/>
</dbReference>
<gene>
    <name evidence="2" type="ORF">OCH7691_02416</name>
</gene>
<dbReference type="InParanoid" id="A0A1Y5T560"/>